<dbReference type="EMBL" id="CP119316">
    <property type="protein sequence ID" value="WEK45804.1"/>
    <property type="molecule type" value="Genomic_DNA"/>
</dbReference>
<accession>A0AAJ6BLX3</accession>
<protein>
    <recommendedName>
        <fullName evidence="4">DUF4136 domain-containing protein</fullName>
    </recommendedName>
</protein>
<sequence>MPFTARLAAAGLLALSFASAASARPGGWDGPGAWGSGWGGSGWGAREWANSRWDSAEPGRGRDDREGKVEVASFVADDAAAAALGHGRIAVALQDQPDSQRLATPVVPGASYEAAVIDQMVHAGYDTSGTAGSEDQVVELTLDRSVLTAAEKKRNPVSGEMEMGVSNRGTMMGLGINLDFSKPKGALVSTRMEARIRDKASGKVLWEGRADIATRNGDDDWGEQSIAVKLAGELFKRFPGSTEKPSH</sequence>
<organism evidence="2 3">
    <name type="scientific">Candidatus Andeanibacterium colombiense</name>
    <dbReference type="NCBI Taxonomy" id="3121345"/>
    <lineage>
        <taxon>Bacteria</taxon>
        <taxon>Pseudomonadati</taxon>
        <taxon>Pseudomonadota</taxon>
        <taxon>Alphaproteobacteria</taxon>
        <taxon>Sphingomonadales</taxon>
        <taxon>Sphingomonadaceae</taxon>
        <taxon>Candidatus Andeanibacterium</taxon>
    </lineage>
</organism>
<evidence type="ECO:0000313" key="3">
    <source>
        <dbReference type="Proteomes" id="UP001218362"/>
    </source>
</evidence>
<proteinExistence type="predicted"/>
<reference evidence="2" key="1">
    <citation type="submission" date="2023-03" db="EMBL/GenBank/DDBJ databases">
        <title>Andean soil-derived lignocellulolytic bacterial consortium as a source of novel taxa and putative plastic-active enzymes.</title>
        <authorList>
            <person name="Diaz-Garcia L."/>
            <person name="Chuvochina M."/>
            <person name="Feuerriegel G."/>
            <person name="Bunk B."/>
            <person name="Sproer C."/>
            <person name="Streit W.R."/>
            <person name="Rodriguez L.M."/>
            <person name="Overmann J."/>
            <person name="Jimenez D.J."/>
        </authorList>
    </citation>
    <scope>NUCLEOTIDE SEQUENCE</scope>
    <source>
        <strain evidence="2">MAG 26</strain>
    </source>
</reference>
<keyword evidence="1" id="KW-0732">Signal</keyword>
<evidence type="ECO:0008006" key="4">
    <source>
        <dbReference type="Google" id="ProtNLM"/>
    </source>
</evidence>
<dbReference type="AlphaFoldDB" id="A0AAJ6BLX3"/>
<evidence type="ECO:0000313" key="2">
    <source>
        <dbReference type="EMBL" id="WEK45804.1"/>
    </source>
</evidence>
<name>A0AAJ6BLX3_9SPHN</name>
<dbReference type="Proteomes" id="UP001218362">
    <property type="component" value="Chromosome"/>
</dbReference>
<feature type="chain" id="PRO_5042465359" description="DUF4136 domain-containing protein" evidence="1">
    <location>
        <begin position="24"/>
        <end position="247"/>
    </location>
</feature>
<dbReference type="KEGG" id="acob:P0Y56_12295"/>
<gene>
    <name evidence="2" type="ORF">P0Y56_12295</name>
</gene>
<evidence type="ECO:0000256" key="1">
    <source>
        <dbReference type="SAM" id="SignalP"/>
    </source>
</evidence>
<feature type="signal peptide" evidence="1">
    <location>
        <begin position="1"/>
        <end position="23"/>
    </location>
</feature>